<organism evidence="1">
    <name type="scientific">Cladocopium goreaui</name>
    <dbReference type="NCBI Taxonomy" id="2562237"/>
    <lineage>
        <taxon>Eukaryota</taxon>
        <taxon>Sar</taxon>
        <taxon>Alveolata</taxon>
        <taxon>Dinophyceae</taxon>
        <taxon>Suessiales</taxon>
        <taxon>Symbiodiniaceae</taxon>
        <taxon>Cladocopium</taxon>
    </lineage>
</organism>
<keyword evidence="3" id="KW-1185">Reference proteome</keyword>
<evidence type="ECO:0000313" key="3">
    <source>
        <dbReference type="Proteomes" id="UP001152797"/>
    </source>
</evidence>
<feature type="non-terminal residue" evidence="1">
    <location>
        <position position="1"/>
    </location>
</feature>
<accession>A0A9P1C953</accession>
<proteinExistence type="predicted"/>
<evidence type="ECO:0000313" key="1">
    <source>
        <dbReference type="EMBL" id="CAI3987241.1"/>
    </source>
</evidence>
<gene>
    <name evidence="1" type="ORF">C1SCF055_LOCUS14532</name>
</gene>
<dbReference type="EMBL" id="CAMXCT020001147">
    <property type="protein sequence ID" value="CAL1140616.1"/>
    <property type="molecule type" value="Genomic_DNA"/>
</dbReference>
<protein>
    <submittedName>
        <fullName evidence="1">Uncharacterized protein</fullName>
    </submittedName>
</protein>
<name>A0A9P1C953_9DINO</name>
<reference evidence="2 3" key="2">
    <citation type="submission" date="2024-05" db="EMBL/GenBank/DDBJ databases">
        <authorList>
            <person name="Chen Y."/>
            <person name="Shah S."/>
            <person name="Dougan E. K."/>
            <person name="Thang M."/>
            <person name="Chan C."/>
        </authorList>
    </citation>
    <scope>NUCLEOTIDE SEQUENCE [LARGE SCALE GENOMIC DNA]</scope>
</reference>
<dbReference type="Proteomes" id="UP001152797">
    <property type="component" value="Unassembled WGS sequence"/>
</dbReference>
<comment type="caution">
    <text evidence="1">The sequence shown here is derived from an EMBL/GenBank/DDBJ whole genome shotgun (WGS) entry which is preliminary data.</text>
</comment>
<feature type="non-terminal residue" evidence="1">
    <location>
        <position position="369"/>
    </location>
</feature>
<dbReference type="AlphaFoldDB" id="A0A9P1C953"/>
<dbReference type="EMBL" id="CAMXCT030001147">
    <property type="protein sequence ID" value="CAL4774553.1"/>
    <property type="molecule type" value="Genomic_DNA"/>
</dbReference>
<dbReference type="EMBL" id="CAMXCT010001147">
    <property type="protein sequence ID" value="CAI3987241.1"/>
    <property type="molecule type" value="Genomic_DNA"/>
</dbReference>
<evidence type="ECO:0000313" key="2">
    <source>
        <dbReference type="EMBL" id="CAL4774553.1"/>
    </source>
</evidence>
<reference evidence="1" key="1">
    <citation type="submission" date="2022-10" db="EMBL/GenBank/DDBJ databases">
        <authorList>
            <person name="Chen Y."/>
            <person name="Dougan E. K."/>
            <person name="Chan C."/>
            <person name="Rhodes N."/>
            <person name="Thang M."/>
        </authorList>
    </citation>
    <scope>NUCLEOTIDE SEQUENCE</scope>
</reference>
<sequence>EMPTWTFDAAACHPHGPRHSTLRQGYNAGMREAFVAGTRLSALQLLATAFCLSIWLVPKVGLLQAPIPGETSTSAVDSADGVPQSASHCTGVWSAGLNKLKTGKRLRDWRQLRAALAGTARKDQGWLRDLRGAHVLALSQDEAPAGLRAAAEAVMLDQFEGTAPKEPLVMSHRLGDSGFNRVLFAAWRANTQLLVAALPCGAATYKFMEGIAADNGCSCIVLQSLPDADAVGFWRAGGFKVASSAGQADRHKLLRMFWLFVDEDQGVEALMREALLRENHPTALFERLAMSLMGENFYLDNWFMFAKVPLNAKNLMPPQRQLCAGWQFDSGPLSFENVCYVLDYESVRWSYCHRMAASSGWWDLDEVKE</sequence>